<accession>A0A1Q9C142</accession>
<dbReference type="AlphaFoldDB" id="A0A1Q9C142"/>
<keyword evidence="4" id="KW-1185">Reference proteome</keyword>
<feature type="transmembrane region" description="Helical" evidence="2">
    <location>
        <begin position="124"/>
        <end position="144"/>
    </location>
</feature>
<keyword evidence="2" id="KW-0812">Transmembrane</keyword>
<protein>
    <submittedName>
        <fullName evidence="3">Uncharacterized protein</fullName>
    </submittedName>
</protein>
<evidence type="ECO:0000313" key="4">
    <source>
        <dbReference type="Proteomes" id="UP000186817"/>
    </source>
</evidence>
<keyword evidence="2" id="KW-1133">Transmembrane helix</keyword>
<feature type="transmembrane region" description="Helical" evidence="2">
    <location>
        <begin position="165"/>
        <end position="183"/>
    </location>
</feature>
<proteinExistence type="predicted"/>
<sequence>MGAQEPSADFHDPSLEDTWDSTESSSNAASMPSLFQEARRSLRVLAAKLVVIDHPPHEQKDLLVGISCLALATPAIPAYCAGDLRTVLLTVGMTITSLNADYLYLGTVWNVIDRWCALGYSFYLYWLAFPHLPLLSTLNVIPLVGFLGYSRSSSTKEEWSFRHSLWHLFLAVDMPFFLVYGAYSDHFFRSSAIAAVEGSRQPWKNQTRIMWMELGLFEGVCSMLGGKCRTKADLDPGADEATEAGEACDETEAVKAANAALQHRRLVAQRNNNHKVLQRLNAEILGHQRNVPALIDSTTNSTVKTPSLGSLCLHGALGFCAAFGRSSRLLPWVLGFRLAD</sequence>
<comment type="caution">
    <text evidence="3">The sequence shown here is derived from an EMBL/GenBank/DDBJ whole genome shotgun (WGS) entry which is preliminary data.</text>
</comment>
<dbReference type="EMBL" id="LSRX01001965">
    <property type="protein sequence ID" value="OLP76632.1"/>
    <property type="molecule type" value="Genomic_DNA"/>
</dbReference>
<evidence type="ECO:0000256" key="1">
    <source>
        <dbReference type="SAM" id="MobiDB-lite"/>
    </source>
</evidence>
<reference evidence="3 4" key="1">
    <citation type="submission" date="2016-02" db="EMBL/GenBank/DDBJ databases">
        <title>Genome analysis of coral dinoflagellate symbionts highlights evolutionary adaptations to a symbiotic lifestyle.</title>
        <authorList>
            <person name="Aranda M."/>
            <person name="Li Y."/>
            <person name="Liew Y.J."/>
            <person name="Baumgarten S."/>
            <person name="Simakov O."/>
            <person name="Wilson M."/>
            <person name="Piel J."/>
            <person name="Ashoor H."/>
            <person name="Bougouffa S."/>
            <person name="Bajic V.B."/>
            <person name="Ryu T."/>
            <person name="Ravasi T."/>
            <person name="Bayer T."/>
            <person name="Micklem G."/>
            <person name="Kim H."/>
            <person name="Bhak J."/>
            <person name="Lajeunesse T.C."/>
            <person name="Voolstra C.R."/>
        </authorList>
    </citation>
    <scope>NUCLEOTIDE SEQUENCE [LARGE SCALE GENOMIC DNA]</scope>
    <source>
        <strain evidence="3 4">CCMP2467</strain>
    </source>
</reference>
<evidence type="ECO:0000313" key="3">
    <source>
        <dbReference type="EMBL" id="OLP76632.1"/>
    </source>
</evidence>
<gene>
    <name evidence="3" type="ORF">AK812_SmicGene43404</name>
</gene>
<evidence type="ECO:0000256" key="2">
    <source>
        <dbReference type="SAM" id="Phobius"/>
    </source>
</evidence>
<dbReference type="OrthoDB" id="430991at2759"/>
<keyword evidence="2" id="KW-0472">Membrane</keyword>
<feature type="transmembrane region" description="Helical" evidence="2">
    <location>
        <begin position="87"/>
        <end position="112"/>
    </location>
</feature>
<organism evidence="3 4">
    <name type="scientific">Symbiodinium microadriaticum</name>
    <name type="common">Dinoflagellate</name>
    <name type="synonym">Zooxanthella microadriatica</name>
    <dbReference type="NCBI Taxonomy" id="2951"/>
    <lineage>
        <taxon>Eukaryota</taxon>
        <taxon>Sar</taxon>
        <taxon>Alveolata</taxon>
        <taxon>Dinophyceae</taxon>
        <taxon>Suessiales</taxon>
        <taxon>Symbiodiniaceae</taxon>
        <taxon>Symbiodinium</taxon>
    </lineage>
</organism>
<name>A0A1Q9C142_SYMMI</name>
<dbReference type="Proteomes" id="UP000186817">
    <property type="component" value="Unassembled WGS sequence"/>
</dbReference>
<feature type="region of interest" description="Disordered" evidence="1">
    <location>
        <begin position="1"/>
        <end position="28"/>
    </location>
</feature>